<dbReference type="PANTHER" id="PTHR38035">
    <property type="entry name" value="UPF0070 PROTEIN YFGM"/>
    <property type="match status" value="1"/>
</dbReference>
<sequence length="224" mass="24741">MAPNDEFIREVDEEYRRDKIAQIWQRYNGIIVGVIVLVVASVGGWRFWQHMQETRAQEAATRYEEALRLSSEDKGQEAQAAFETVLKEDGGTGYAMLARFRLAGELGRQNAENGASAFDALAADASVPALWKDLARLRAAWLRLDTAEAAPLRQAVEPLAVPTNAWRHSARELLGLSGLKAGDMDYAGRWFDQIAADRETPAALRQRLAVYTALVAGGPVQVTQ</sequence>
<protein>
    <recommendedName>
        <fullName evidence="9">Ancillary SecYEG translocon subunit/Cell division coordinator CpoB TPR domain-containing protein</fullName>
    </recommendedName>
</protein>
<evidence type="ECO:0000256" key="5">
    <source>
        <dbReference type="ARBA" id="ARBA00022989"/>
    </source>
</evidence>
<organism evidence="10">
    <name type="scientific">Microvirga ossetica</name>
    <dbReference type="NCBI Taxonomy" id="1882682"/>
    <lineage>
        <taxon>Bacteria</taxon>
        <taxon>Pseudomonadati</taxon>
        <taxon>Pseudomonadota</taxon>
        <taxon>Alphaproteobacteria</taxon>
        <taxon>Hyphomicrobiales</taxon>
        <taxon>Methylobacteriaceae</taxon>
        <taxon>Microvirga</taxon>
    </lineage>
</organism>
<gene>
    <name evidence="10" type="ORF">BB934_26710</name>
</gene>
<evidence type="ECO:0000256" key="1">
    <source>
        <dbReference type="ARBA" id="ARBA00004167"/>
    </source>
</evidence>
<evidence type="ECO:0000259" key="9">
    <source>
        <dbReference type="Pfam" id="PF09976"/>
    </source>
</evidence>
<keyword evidence="4 8" id="KW-0812">Transmembrane</keyword>
<evidence type="ECO:0000256" key="6">
    <source>
        <dbReference type="ARBA" id="ARBA00023136"/>
    </source>
</evidence>
<evidence type="ECO:0000256" key="2">
    <source>
        <dbReference type="ARBA" id="ARBA00004236"/>
    </source>
</evidence>
<dbReference type="InterPro" id="IPR026039">
    <property type="entry name" value="YfgM"/>
</dbReference>
<keyword evidence="6 8" id="KW-0472">Membrane</keyword>
<dbReference type="EMBL" id="CP016616">
    <property type="protein sequence ID" value="ANY81371.1"/>
    <property type="molecule type" value="Genomic_DNA"/>
</dbReference>
<keyword evidence="5 8" id="KW-1133">Transmembrane helix</keyword>
<name>A0A1B2EN43_9HYPH</name>
<feature type="transmembrane region" description="Helical" evidence="8">
    <location>
        <begin position="27"/>
        <end position="48"/>
    </location>
</feature>
<dbReference type="RefSeq" id="WP_099512435.1">
    <property type="nucleotide sequence ID" value="NZ_CP016616.1"/>
</dbReference>
<dbReference type="KEGG" id="moc:BB934_26710"/>
<accession>A0A1B2EN43</accession>
<evidence type="ECO:0000313" key="10">
    <source>
        <dbReference type="EMBL" id="ANY81371.1"/>
    </source>
</evidence>
<dbReference type="AlphaFoldDB" id="A0A1B2EN43"/>
<proteinExistence type="predicted"/>
<evidence type="ECO:0000256" key="3">
    <source>
        <dbReference type="ARBA" id="ARBA00022475"/>
    </source>
</evidence>
<dbReference type="Pfam" id="PF09976">
    <property type="entry name" value="TPR_21"/>
    <property type="match status" value="1"/>
</dbReference>
<evidence type="ECO:0000256" key="7">
    <source>
        <dbReference type="ARBA" id="ARBA00023186"/>
    </source>
</evidence>
<comment type="subcellular location">
    <subcellularLocation>
        <location evidence="2">Cell membrane</location>
    </subcellularLocation>
    <subcellularLocation>
        <location evidence="1">Membrane</location>
        <topology evidence="1">Single-pass membrane protein</topology>
    </subcellularLocation>
</comment>
<reference evidence="10" key="1">
    <citation type="submission" date="2016-07" db="EMBL/GenBank/DDBJ databases">
        <title>Microvirga ossetica sp. nov. a new species of rhizobia isolated from root nodules of the legume species Vicia alpestris Steven originated from North Ossetia region in the Caucasus.</title>
        <authorList>
            <person name="Safronova V.I."/>
            <person name="Kuznetsova I.G."/>
            <person name="Sazanova A.L."/>
            <person name="Belimov A."/>
            <person name="Andronov E."/>
            <person name="Osledkin Y.S."/>
            <person name="Onishchuk O.P."/>
            <person name="Kurchak O.N."/>
            <person name="Shaposhnikov A.I."/>
            <person name="Willems A."/>
            <person name="Tikhonovich I.A."/>
        </authorList>
    </citation>
    <scope>NUCLEOTIDE SEQUENCE [LARGE SCALE GENOMIC DNA]</scope>
    <source>
        <strain evidence="10">V5/3M</strain>
    </source>
</reference>
<evidence type="ECO:0000256" key="8">
    <source>
        <dbReference type="SAM" id="Phobius"/>
    </source>
</evidence>
<dbReference type="PANTHER" id="PTHR38035:SF1">
    <property type="entry name" value="ANCILLARY SECYEG TRANSLOCON SUBUNIT"/>
    <property type="match status" value="1"/>
</dbReference>
<dbReference type="GO" id="GO:0005886">
    <property type="term" value="C:plasma membrane"/>
    <property type="evidence" value="ECO:0007669"/>
    <property type="project" value="UniProtKB-SubCell"/>
</dbReference>
<dbReference type="GO" id="GO:0044877">
    <property type="term" value="F:protein-containing complex binding"/>
    <property type="evidence" value="ECO:0007669"/>
    <property type="project" value="InterPro"/>
</dbReference>
<keyword evidence="3" id="KW-1003">Cell membrane</keyword>
<evidence type="ECO:0000256" key="4">
    <source>
        <dbReference type="ARBA" id="ARBA00022692"/>
    </source>
</evidence>
<keyword evidence="7" id="KW-0143">Chaperone</keyword>
<dbReference type="InterPro" id="IPR018704">
    <property type="entry name" value="SecYEG/CpoB_TPR"/>
</dbReference>
<dbReference type="OrthoDB" id="7173339at2"/>
<feature type="domain" description="Ancillary SecYEG translocon subunit/Cell division coordinator CpoB TPR" evidence="9">
    <location>
        <begin position="23"/>
        <end position="189"/>
    </location>
</feature>